<dbReference type="EMBL" id="QYBA01000066">
    <property type="protein sequence ID" value="TKY92176.1"/>
    <property type="molecule type" value="Genomic_DNA"/>
</dbReference>
<proteinExistence type="predicted"/>
<name>A0AC61SC06_9EURY</name>
<evidence type="ECO:0000313" key="2">
    <source>
        <dbReference type="Proteomes" id="UP000315423"/>
    </source>
</evidence>
<reference evidence="1" key="1">
    <citation type="submission" date="2018-09" db="EMBL/GenBank/DDBJ databases">
        <title>A genomic encyclopedia of anaerobic methanotrophic archaea.</title>
        <authorList>
            <person name="Skennerton C.T."/>
            <person name="Chadwick G.L."/>
            <person name="Laso-Perez R."/>
            <person name="Leu A.O."/>
            <person name="Speth D.R."/>
            <person name="Yu H."/>
            <person name="Morgan-Lang C."/>
            <person name="Hatzenpichler R."/>
            <person name="Goudeau D."/>
            <person name="Malmstrom R."/>
            <person name="Woyke T."/>
            <person name="Hallam S."/>
            <person name="Tyson G.W."/>
            <person name="Wegener G."/>
            <person name="Boetius A."/>
            <person name="Orphan V.J."/>
        </authorList>
    </citation>
    <scope>NUCLEOTIDE SEQUENCE</scope>
    <source>
        <strain evidence="1">CONS3730D10UFb2</strain>
    </source>
</reference>
<evidence type="ECO:0000313" key="1">
    <source>
        <dbReference type="EMBL" id="TKY92176.1"/>
    </source>
</evidence>
<accession>A0AC61SC06</accession>
<sequence length="336" mass="38357">MRQGISLIEKFSIICLLCTALYLIYLAFANVTEILSGKSDEPNNFIINFALLLIGICALWGGVNLARRTIIREQLIDTGFEKEIYARLEPILEEIAGTQVMINSMEEKLSNMNLNIERLGKRSVELKIPGSDPAFGIDISQQISRFLRLVILINFSLISLIFLLNVWGSYAMLVFIGLYFIWWLEITYDYHLLQRSSIWAWLFIPILVIPFTTIMGDILYGNNIVIGGMGIGLVIYASAYYTWCKYTVEGVLPFDLDDNINTLQLSQTTGKVLMAFSFIFILVLVLQIISVNVYNLAWLPGFSLEQLALMCILSIFFFILSIRLRHKKEEKRAETI</sequence>
<organism evidence="1 2">
    <name type="scientific">Candidatus Methanomarinus sp</name>
    <dbReference type="NCBI Taxonomy" id="3386244"/>
    <lineage>
        <taxon>Archaea</taxon>
        <taxon>Methanobacteriati</taxon>
        <taxon>Methanobacteriota</taxon>
        <taxon>Stenosarchaea group</taxon>
        <taxon>Methanomicrobia</taxon>
        <taxon>Methanosarcinales</taxon>
        <taxon>ANME-2 cluster</taxon>
        <taxon>Candidatus Methanocomedenaceae</taxon>
        <taxon>Candidatus Methanomarinus</taxon>
    </lineage>
</organism>
<gene>
    <name evidence="1" type="ORF">C5S46_02020</name>
</gene>
<protein>
    <submittedName>
        <fullName evidence="1">Uncharacterized protein</fullName>
    </submittedName>
</protein>
<dbReference type="Proteomes" id="UP000315423">
    <property type="component" value="Unassembled WGS sequence"/>
</dbReference>
<comment type="caution">
    <text evidence="1">The sequence shown here is derived from an EMBL/GenBank/DDBJ whole genome shotgun (WGS) entry which is preliminary data.</text>
</comment>